<evidence type="ECO:0000256" key="3">
    <source>
        <dbReference type="ARBA" id="ARBA00022605"/>
    </source>
</evidence>
<dbReference type="NCBIfam" id="TIGR01704">
    <property type="entry name" value="MTA_SAH-Nsdase"/>
    <property type="match status" value="1"/>
</dbReference>
<proteinExistence type="predicted"/>
<keyword evidence="4 7" id="KW-0378">Hydrolase</keyword>
<dbReference type="SUPFAM" id="SSF53167">
    <property type="entry name" value="Purine and uridine phosphorylases"/>
    <property type="match status" value="1"/>
</dbReference>
<dbReference type="Proteomes" id="UP001446032">
    <property type="component" value="Unassembled WGS sequence"/>
</dbReference>
<comment type="caution">
    <text evidence="7">The sequence shown here is derived from an EMBL/GenBank/DDBJ whole genome shotgun (WGS) entry which is preliminary data.</text>
</comment>
<dbReference type="PANTHER" id="PTHR46832:SF1">
    <property type="entry name" value="5'-METHYLTHIOADENOSINE_S-ADENOSYLHOMOCYSTEINE NUCLEOSIDASE"/>
    <property type="match status" value="1"/>
</dbReference>
<evidence type="ECO:0000313" key="8">
    <source>
        <dbReference type="Proteomes" id="UP001446032"/>
    </source>
</evidence>
<keyword evidence="7" id="KW-0326">Glycosidase</keyword>
<dbReference type="Gene3D" id="3.40.50.1580">
    <property type="entry name" value="Nucleoside phosphorylase domain"/>
    <property type="match status" value="1"/>
</dbReference>
<keyword evidence="3" id="KW-0028">Amino-acid biosynthesis</keyword>
<keyword evidence="8" id="KW-1185">Reference proteome</keyword>
<accession>A0ABV1AI28</accession>
<dbReference type="CDD" id="cd09008">
    <property type="entry name" value="MTAN"/>
    <property type="match status" value="1"/>
</dbReference>
<evidence type="ECO:0000256" key="4">
    <source>
        <dbReference type="ARBA" id="ARBA00022801"/>
    </source>
</evidence>
<protein>
    <recommendedName>
        <fullName evidence="2">adenosylhomocysteine nucleosidase</fullName>
        <ecNumber evidence="2">3.2.2.9</ecNumber>
    </recommendedName>
</protein>
<dbReference type="GO" id="GO:0008782">
    <property type="term" value="F:adenosylhomocysteine nucleosidase activity"/>
    <property type="evidence" value="ECO:0007669"/>
    <property type="project" value="UniProtKB-EC"/>
</dbReference>
<evidence type="ECO:0000313" key="7">
    <source>
        <dbReference type="EMBL" id="MEQ2357386.1"/>
    </source>
</evidence>
<dbReference type="InterPro" id="IPR035994">
    <property type="entry name" value="Nucleoside_phosphorylase_sf"/>
</dbReference>
<reference evidence="7 8" key="1">
    <citation type="submission" date="2024-03" db="EMBL/GenBank/DDBJ databases">
        <title>Human intestinal bacterial collection.</title>
        <authorList>
            <person name="Pauvert C."/>
            <person name="Hitch T.C.A."/>
            <person name="Clavel T."/>
        </authorList>
    </citation>
    <scope>NUCLEOTIDE SEQUENCE [LARGE SCALE GENOMIC DNA]</scope>
    <source>
        <strain evidence="7 8">CLA-AA-H95</strain>
    </source>
</reference>
<dbReference type="InterPro" id="IPR000845">
    <property type="entry name" value="Nucleoside_phosphorylase_d"/>
</dbReference>
<dbReference type="Pfam" id="PF01048">
    <property type="entry name" value="PNP_UDP_1"/>
    <property type="match status" value="1"/>
</dbReference>
<evidence type="ECO:0000256" key="2">
    <source>
        <dbReference type="ARBA" id="ARBA00011974"/>
    </source>
</evidence>
<sequence>MRCIGIIGAMEVEVEKLKARMENVEITRKASMEFYAGTLEGKNVVVVRSGIGKVNAAVCTQILIDDFDAEVVINTGIAGSLNADINIGDLVISTDLVHHDMNAVAFGYPVGQIPQMETFSFKSDEALRKLAVQACRDVNPDIEVFEGRIASGDQFVADQGVKDEIVKQFDAYAVEMEGAAIAQAAYLNNVPFLVVRAISDKADGSAEVDYPTFEAMAVEHCVKMTLRILNQIQG</sequence>
<name>A0ABV1AI28_9FIRM</name>
<dbReference type="EC" id="3.2.2.9" evidence="2"/>
<evidence type="ECO:0000256" key="1">
    <source>
        <dbReference type="ARBA" id="ARBA00004945"/>
    </source>
</evidence>
<evidence type="ECO:0000256" key="5">
    <source>
        <dbReference type="ARBA" id="ARBA00023167"/>
    </source>
</evidence>
<gene>
    <name evidence="7" type="ORF">WMO75_03330</name>
</gene>
<dbReference type="InterPro" id="IPR010049">
    <property type="entry name" value="MTA_SAH_Nsdase"/>
</dbReference>
<comment type="pathway">
    <text evidence="1">Amino-acid biosynthesis; L-methionine biosynthesis via salvage pathway; S-methyl-5-thio-alpha-D-ribose 1-phosphate from S-methyl-5'-thioadenosine (hydrolase route): step 1/2.</text>
</comment>
<evidence type="ECO:0000259" key="6">
    <source>
        <dbReference type="Pfam" id="PF01048"/>
    </source>
</evidence>
<feature type="domain" description="Nucleoside phosphorylase" evidence="6">
    <location>
        <begin position="4"/>
        <end position="229"/>
    </location>
</feature>
<organism evidence="7 8">
    <name type="scientific">Blautia intestinihominis</name>
    <dbReference type="NCBI Taxonomy" id="3133152"/>
    <lineage>
        <taxon>Bacteria</taxon>
        <taxon>Bacillati</taxon>
        <taxon>Bacillota</taxon>
        <taxon>Clostridia</taxon>
        <taxon>Lachnospirales</taxon>
        <taxon>Lachnospiraceae</taxon>
        <taxon>Blautia</taxon>
    </lineage>
</organism>
<keyword evidence="5" id="KW-0486">Methionine biosynthesis</keyword>
<dbReference type="RefSeq" id="WP_022213992.1">
    <property type="nucleotide sequence ID" value="NZ_JBBMEI010000006.1"/>
</dbReference>
<dbReference type="NCBIfam" id="NF004079">
    <property type="entry name" value="PRK05584.1"/>
    <property type="match status" value="1"/>
</dbReference>
<dbReference type="PANTHER" id="PTHR46832">
    <property type="entry name" value="5'-METHYLTHIOADENOSINE/S-ADENOSYLHOMOCYSTEINE NUCLEOSIDASE"/>
    <property type="match status" value="1"/>
</dbReference>
<dbReference type="EMBL" id="JBBMEI010000006">
    <property type="protein sequence ID" value="MEQ2357386.1"/>
    <property type="molecule type" value="Genomic_DNA"/>
</dbReference>